<dbReference type="RefSeq" id="WP_035484729.1">
    <property type="nucleotide sequence ID" value="NZ_JACIII010000013.1"/>
</dbReference>
<organism evidence="1 2">
    <name type="scientific">Paraburkholderia fungorum</name>
    <dbReference type="NCBI Taxonomy" id="134537"/>
    <lineage>
        <taxon>Bacteria</taxon>
        <taxon>Pseudomonadati</taxon>
        <taxon>Pseudomonadota</taxon>
        <taxon>Betaproteobacteria</taxon>
        <taxon>Burkholderiales</taxon>
        <taxon>Burkholderiaceae</taxon>
        <taxon>Paraburkholderia</taxon>
    </lineage>
</organism>
<dbReference type="AlphaFoldDB" id="A0AAW3V1I2"/>
<dbReference type="Proteomes" id="UP000518681">
    <property type="component" value="Unassembled WGS sequence"/>
</dbReference>
<sequence length="82" mass="9069">MSEAIDPRADMRLERLALAAFEQNGVESLTEQELASFLLKLALHTNAKMVSLRGREWTCGVLDVMKAQVLAGEGNPSLQNRQ</sequence>
<name>A0AAW3V1I2_9BURK</name>
<dbReference type="EMBL" id="JACIIK010000009">
    <property type="protein sequence ID" value="MBB6204389.1"/>
    <property type="molecule type" value="Genomic_DNA"/>
</dbReference>
<evidence type="ECO:0000313" key="1">
    <source>
        <dbReference type="EMBL" id="MBB6204389.1"/>
    </source>
</evidence>
<proteinExistence type="predicted"/>
<gene>
    <name evidence="1" type="ORF">GGD69_005283</name>
</gene>
<evidence type="ECO:0000313" key="2">
    <source>
        <dbReference type="Proteomes" id="UP000518681"/>
    </source>
</evidence>
<comment type="caution">
    <text evidence="1">The sequence shown here is derived from an EMBL/GenBank/DDBJ whole genome shotgun (WGS) entry which is preliminary data.</text>
</comment>
<accession>A0AAW3V1I2</accession>
<protein>
    <submittedName>
        <fullName evidence="1">Uncharacterized protein</fullName>
    </submittedName>
</protein>
<reference evidence="1 2" key="1">
    <citation type="submission" date="2020-08" db="EMBL/GenBank/DDBJ databases">
        <title>Genomic Encyclopedia of Type Strains, Phase IV (KMG-V): Genome sequencing to study the core and pangenomes of soil and plant-associated prokaryotes.</title>
        <authorList>
            <person name="Whitman W."/>
        </authorList>
    </citation>
    <scope>NUCLEOTIDE SEQUENCE [LARGE SCALE GENOMIC DNA]</scope>
    <source>
        <strain evidence="1 2">SEMIA 4013</strain>
    </source>
</reference>